<evidence type="ECO:0000313" key="2">
    <source>
        <dbReference type="Proteomes" id="UP000078561"/>
    </source>
</evidence>
<accession>A0A168NIY7</accession>
<evidence type="ECO:0000313" key="1">
    <source>
        <dbReference type="EMBL" id="SAM00627.1"/>
    </source>
</evidence>
<gene>
    <name evidence="1" type="primary">ABSGL_06342.1 scaffold 8126</name>
</gene>
<proteinExistence type="predicted"/>
<organism evidence="1">
    <name type="scientific">Absidia glauca</name>
    <name type="common">Pin mould</name>
    <dbReference type="NCBI Taxonomy" id="4829"/>
    <lineage>
        <taxon>Eukaryota</taxon>
        <taxon>Fungi</taxon>
        <taxon>Fungi incertae sedis</taxon>
        <taxon>Mucoromycota</taxon>
        <taxon>Mucoromycotina</taxon>
        <taxon>Mucoromycetes</taxon>
        <taxon>Mucorales</taxon>
        <taxon>Cunninghamellaceae</taxon>
        <taxon>Absidia</taxon>
    </lineage>
</organism>
<dbReference type="AlphaFoldDB" id="A0A168NIY7"/>
<dbReference type="InParanoid" id="A0A168NIY7"/>
<reference evidence="1" key="1">
    <citation type="submission" date="2016-04" db="EMBL/GenBank/DDBJ databases">
        <authorList>
            <person name="Evans L.H."/>
            <person name="Alamgir A."/>
            <person name="Owens N."/>
            <person name="Weber N.D."/>
            <person name="Virtaneva K."/>
            <person name="Barbian K."/>
            <person name="Babar A."/>
            <person name="Rosenke K."/>
        </authorList>
    </citation>
    <scope>NUCLEOTIDE SEQUENCE [LARGE SCALE GENOMIC DNA]</scope>
    <source>
        <strain evidence="1">CBS 101.48</strain>
    </source>
</reference>
<protein>
    <submittedName>
        <fullName evidence="1">Uncharacterized protein</fullName>
    </submittedName>
</protein>
<sequence length="92" mass="10621">MLNLMVGCVYRLQGKSSRRKWDFFQGDGLSFFQMAGFEQLNLCSTESPNDHYQRKAETITTNAGLKRSLPTQSLNDHYQRRAQMITTNAELK</sequence>
<keyword evidence="2" id="KW-1185">Reference proteome</keyword>
<name>A0A168NIY7_ABSGL</name>
<dbReference type="Proteomes" id="UP000078561">
    <property type="component" value="Unassembled WGS sequence"/>
</dbReference>
<dbReference type="EMBL" id="LT553327">
    <property type="protein sequence ID" value="SAM00627.1"/>
    <property type="molecule type" value="Genomic_DNA"/>
</dbReference>